<protein>
    <submittedName>
        <fullName evidence="3">Uncharacterized protein</fullName>
    </submittedName>
</protein>
<dbReference type="EMBL" id="CAMXCT020001130">
    <property type="protein sequence ID" value="CAL1140452.1"/>
    <property type="molecule type" value="Genomic_DNA"/>
</dbReference>
<reference evidence="4 5" key="2">
    <citation type="submission" date="2024-05" db="EMBL/GenBank/DDBJ databases">
        <authorList>
            <person name="Chen Y."/>
            <person name="Shah S."/>
            <person name="Dougan E. K."/>
            <person name="Thang M."/>
            <person name="Chan C."/>
        </authorList>
    </citation>
    <scope>NUCLEOTIDE SEQUENCE [LARGE SCALE GENOMIC DNA]</scope>
</reference>
<gene>
    <name evidence="3" type="ORF">C1SCF055_LOCUS14377</name>
</gene>
<dbReference type="GO" id="GO:0008168">
    <property type="term" value="F:methyltransferase activity"/>
    <property type="evidence" value="ECO:0007669"/>
    <property type="project" value="UniProtKB-KW"/>
</dbReference>
<dbReference type="Proteomes" id="UP001152797">
    <property type="component" value="Unassembled WGS sequence"/>
</dbReference>
<keyword evidence="5" id="KW-1185">Reference proteome</keyword>
<evidence type="ECO:0000313" key="5">
    <source>
        <dbReference type="Proteomes" id="UP001152797"/>
    </source>
</evidence>
<proteinExistence type="predicted"/>
<dbReference type="Pfam" id="PF00145">
    <property type="entry name" value="DNA_methylase"/>
    <property type="match status" value="1"/>
</dbReference>
<accession>A0A9P1C7R0</accession>
<dbReference type="EMBL" id="CAMXCT030001130">
    <property type="protein sequence ID" value="CAL4774389.1"/>
    <property type="molecule type" value="Genomic_DNA"/>
</dbReference>
<evidence type="ECO:0000313" key="3">
    <source>
        <dbReference type="EMBL" id="CAI3987077.1"/>
    </source>
</evidence>
<name>A0A9P1C7R0_9DINO</name>
<dbReference type="GO" id="GO:0032259">
    <property type="term" value="P:methylation"/>
    <property type="evidence" value="ECO:0007669"/>
    <property type="project" value="UniProtKB-KW"/>
</dbReference>
<feature type="non-terminal residue" evidence="3">
    <location>
        <position position="1"/>
    </location>
</feature>
<evidence type="ECO:0000256" key="1">
    <source>
        <dbReference type="ARBA" id="ARBA00022603"/>
    </source>
</evidence>
<keyword evidence="2" id="KW-0808">Transferase</keyword>
<reference evidence="3" key="1">
    <citation type="submission" date="2022-10" db="EMBL/GenBank/DDBJ databases">
        <authorList>
            <person name="Chen Y."/>
            <person name="Dougan E. K."/>
            <person name="Chan C."/>
            <person name="Rhodes N."/>
            <person name="Thang M."/>
        </authorList>
    </citation>
    <scope>NUCLEOTIDE SEQUENCE</scope>
</reference>
<dbReference type="InterPro" id="IPR029063">
    <property type="entry name" value="SAM-dependent_MTases_sf"/>
</dbReference>
<evidence type="ECO:0000313" key="4">
    <source>
        <dbReference type="EMBL" id="CAL4774389.1"/>
    </source>
</evidence>
<keyword evidence="1" id="KW-0489">Methyltransferase</keyword>
<sequence>EINRHCRQLISDHVLWCQQIDKRHQGPCVHGDITQIMPANSFRPHDNFENKMKSINKAKLKKRQFCFTHNRKCPIFGEAARESDFDLSGLPCPDHSRAGHGLGREGPTAPVFGAHAKYHVACQTPMLLIENVPDRDLDKDMIAKLYSKHYTIRCLNVKPEHQGHSGVARERIYLILALKGLVEEIANPEVIYNQVSDFIMQYVKTEPQDC</sequence>
<dbReference type="Gene3D" id="3.40.50.150">
    <property type="entry name" value="Vaccinia Virus protein VP39"/>
    <property type="match status" value="1"/>
</dbReference>
<evidence type="ECO:0000256" key="2">
    <source>
        <dbReference type="ARBA" id="ARBA00022679"/>
    </source>
</evidence>
<dbReference type="SUPFAM" id="SSF53335">
    <property type="entry name" value="S-adenosyl-L-methionine-dependent methyltransferases"/>
    <property type="match status" value="1"/>
</dbReference>
<dbReference type="OrthoDB" id="406702at2759"/>
<dbReference type="EMBL" id="CAMXCT010001130">
    <property type="protein sequence ID" value="CAI3987077.1"/>
    <property type="molecule type" value="Genomic_DNA"/>
</dbReference>
<dbReference type="InterPro" id="IPR001525">
    <property type="entry name" value="C5_MeTfrase"/>
</dbReference>
<dbReference type="AlphaFoldDB" id="A0A9P1C7R0"/>
<comment type="caution">
    <text evidence="3">The sequence shown here is derived from an EMBL/GenBank/DDBJ whole genome shotgun (WGS) entry which is preliminary data.</text>
</comment>
<organism evidence="3">
    <name type="scientific">Cladocopium goreaui</name>
    <dbReference type="NCBI Taxonomy" id="2562237"/>
    <lineage>
        <taxon>Eukaryota</taxon>
        <taxon>Sar</taxon>
        <taxon>Alveolata</taxon>
        <taxon>Dinophyceae</taxon>
        <taxon>Suessiales</taxon>
        <taxon>Symbiodiniaceae</taxon>
        <taxon>Cladocopium</taxon>
    </lineage>
</organism>